<dbReference type="Pfam" id="PF00462">
    <property type="entry name" value="Glutaredoxin"/>
    <property type="match status" value="1"/>
</dbReference>
<evidence type="ECO:0000313" key="8">
    <source>
        <dbReference type="Proteomes" id="UP000037460"/>
    </source>
</evidence>
<keyword evidence="4" id="KW-0732">Signal</keyword>
<dbReference type="InterPro" id="IPR036249">
    <property type="entry name" value="Thioredoxin-like_sf"/>
</dbReference>
<name>A0A0M0JVZ4_9EUKA</name>
<reference evidence="8" key="1">
    <citation type="journal article" date="2015" name="PLoS Genet.">
        <title>Genome Sequence and Transcriptome Analyses of Chrysochromulina tobin: Metabolic Tools for Enhanced Algal Fitness in the Prominent Order Prymnesiales (Haptophyceae).</title>
        <authorList>
            <person name="Hovde B.T."/>
            <person name="Deodato C.R."/>
            <person name="Hunsperger H.M."/>
            <person name="Ryken S.A."/>
            <person name="Yost W."/>
            <person name="Jha R.K."/>
            <person name="Patterson J."/>
            <person name="Monnat R.J. Jr."/>
            <person name="Barlow S.B."/>
            <person name="Starkenburg S.R."/>
            <person name="Cattolico R.A."/>
        </authorList>
    </citation>
    <scope>NUCLEOTIDE SEQUENCE</scope>
    <source>
        <strain evidence="8">CCMP291</strain>
    </source>
</reference>
<dbReference type="SUPFAM" id="SSF52833">
    <property type="entry name" value="Thioredoxin-like"/>
    <property type="match status" value="1"/>
</dbReference>
<dbReference type="Pfam" id="PF00291">
    <property type="entry name" value="PALP"/>
    <property type="match status" value="1"/>
</dbReference>
<dbReference type="Gene3D" id="3.40.30.10">
    <property type="entry name" value="Glutaredoxin"/>
    <property type="match status" value="1"/>
</dbReference>
<protein>
    <submittedName>
        <fullName evidence="7">Cysteine synthase</fullName>
    </submittedName>
</protein>
<dbReference type="PRINTS" id="PR00160">
    <property type="entry name" value="GLUTAREDOXIN"/>
</dbReference>
<dbReference type="FunFam" id="3.40.50.1100:FF:000003">
    <property type="entry name" value="Cystathionine beta-synthase"/>
    <property type="match status" value="1"/>
</dbReference>
<dbReference type="GO" id="GO:0044272">
    <property type="term" value="P:sulfur compound biosynthetic process"/>
    <property type="evidence" value="ECO:0007669"/>
    <property type="project" value="UniProtKB-ARBA"/>
</dbReference>
<evidence type="ECO:0000259" key="6">
    <source>
        <dbReference type="Pfam" id="PF00462"/>
    </source>
</evidence>
<comment type="caution">
    <text evidence="7">The sequence shown here is derived from an EMBL/GenBank/DDBJ whole genome shotgun (WGS) entry which is preliminary data.</text>
</comment>
<feature type="chain" id="PRO_5005602131" evidence="4">
    <location>
        <begin position="23"/>
        <end position="534"/>
    </location>
</feature>
<dbReference type="PROSITE" id="PS51354">
    <property type="entry name" value="GLUTAREDOXIN_2"/>
    <property type="match status" value="1"/>
</dbReference>
<dbReference type="InterPro" id="IPR002109">
    <property type="entry name" value="Glutaredoxin"/>
</dbReference>
<dbReference type="SUPFAM" id="SSF53686">
    <property type="entry name" value="Tryptophan synthase beta subunit-like PLP-dependent enzymes"/>
    <property type="match status" value="1"/>
</dbReference>
<dbReference type="PANTHER" id="PTHR10314">
    <property type="entry name" value="CYSTATHIONINE BETA-SYNTHASE"/>
    <property type="match status" value="1"/>
</dbReference>
<evidence type="ECO:0000256" key="1">
    <source>
        <dbReference type="ARBA" id="ARBA00001933"/>
    </source>
</evidence>
<keyword evidence="3" id="KW-0663">Pyridoxal phosphate</keyword>
<dbReference type="AlphaFoldDB" id="A0A0M0JVZ4"/>
<evidence type="ECO:0000256" key="4">
    <source>
        <dbReference type="SAM" id="SignalP"/>
    </source>
</evidence>
<gene>
    <name evidence="7" type="ORF">Ctob_013413</name>
</gene>
<dbReference type="Proteomes" id="UP000037460">
    <property type="component" value="Unassembled WGS sequence"/>
</dbReference>
<feature type="domain" description="Glutaredoxin" evidence="6">
    <location>
        <begin position="410"/>
        <end position="475"/>
    </location>
</feature>
<organism evidence="7 8">
    <name type="scientific">Chrysochromulina tobinii</name>
    <dbReference type="NCBI Taxonomy" id="1460289"/>
    <lineage>
        <taxon>Eukaryota</taxon>
        <taxon>Haptista</taxon>
        <taxon>Haptophyta</taxon>
        <taxon>Prymnesiophyceae</taxon>
        <taxon>Prymnesiales</taxon>
        <taxon>Chrysochromulinaceae</taxon>
        <taxon>Chrysochromulina</taxon>
    </lineage>
</organism>
<comment type="cofactor">
    <cofactor evidence="1">
        <name>pyridoxal 5'-phosphate</name>
        <dbReference type="ChEBI" id="CHEBI:597326"/>
    </cofactor>
</comment>
<dbReference type="Gene3D" id="3.40.50.1100">
    <property type="match status" value="2"/>
</dbReference>
<dbReference type="GO" id="GO:0006534">
    <property type="term" value="P:cysteine metabolic process"/>
    <property type="evidence" value="ECO:0007669"/>
    <property type="project" value="UniProtKB-ARBA"/>
</dbReference>
<feature type="signal peptide" evidence="4">
    <location>
        <begin position="1"/>
        <end position="22"/>
    </location>
</feature>
<dbReference type="EMBL" id="JWZX01002147">
    <property type="protein sequence ID" value="KOO30846.1"/>
    <property type="molecule type" value="Genomic_DNA"/>
</dbReference>
<dbReference type="InterPro" id="IPR001926">
    <property type="entry name" value="TrpB-like_PALP"/>
</dbReference>
<dbReference type="CDD" id="cd01561">
    <property type="entry name" value="CBS_like"/>
    <property type="match status" value="1"/>
</dbReference>
<feature type="domain" description="Tryptophan synthase beta chain-like PALP" evidence="5">
    <location>
        <begin position="44"/>
        <end position="349"/>
    </location>
</feature>
<evidence type="ECO:0000313" key="7">
    <source>
        <dbReference type="EMBL" id="KOO30846.1"/>
    </source>
</evidence>
<comment type="similarity">
    <text evidence="2">Belongs to the cysteine synthase/cystathionine beta-synthase family.</text>
</comment>
<dbReference type="InterPro" id="IPR014025">
    <property type="entry name" value="Glutaredoxin_subgr"/>
</dbReference>
<evidence type="ECO:0000259" key="5">
    <source>
        <dbReference type="Pfam" id="PF00291"/>
    </source>
</evidence>
<accession>A0A0M0JVZ4</accession>
<dbReference type="InterPro" id="IPR036052">
    <property type="entry name" value="TrpB-like_PALP_sf"/>
</dbReference>
<sequence length="534" mass="57794">MRHHLFGSCLLLLPLCVVSAEAFHESTPLTSNPLPALRHSSILSTIGSTPVVKLQHMAPPGVDVYVKVESFNPMGSIKDRMALGMIEYAEHHGLLKPGQTVVEATSGNTGLGLAMVCAAKGYPFVCIMSEAFSIERRKMMRFLGAKVVVLTNPAHKFGGMLQTLIALKEQHGWYWPNQFENEANAWVHRQTTGPEIVRAMEGLPLDWFVCAYGTGGTVKGVGQVLRTARPQTQILLCEPSNAPLLLSGVKTVYKSDGSITDESHPAFRPHLMQGWTPDFVPSMVEDATQAKLYDELGHVSGEEAMRVARELARREGILTGTSGGGVLAVALRKAATLPKGSCVLCMLPDTGERYLSTPLFDEVTADMTAEEKELFDSAPTTIAFPQPLPPPTDAARALVAAHVAKDKVAIVAMESCEFCWTAFKLFRAIGVEYTVLNFDALAYAPGNQGNEIRSAVQELTGAKTFPQVFVGGKFIGGAADACVLWKKGELQSILEQAGAKPQGAVPGAPEWNGYSGDPFEFLPKWMKQNPLRTK</sequence>
<evidence type="ECO:0000256" key="3">
    <source>
        <dbReference type="ARBA" id="ARBA00022898"/>
    </source>
</evidence>
<dbReference type="InterPro" id="IPR050214">
    <property type="entry name" value="Cys_Synth/Cystath_Beta-Synth"/>
</dbReference>
<keyword evidence="8" id="KW-1185">Reference proteome</keyword>
<dbReference type="GO" id="GO:0009069">
    <property type="term" value="P:serine family amino acid metabolic process"/>
    <property type="evidence" value="ECO:0007669"/>
    <property type="project" value="UniProtKB-ARBA"/>
</dbReference>
<proteinExistence type="inferred from homology"/>
<evidence type="ECO:0000256" key="2">
    <source>
        <dbReference type="ARBA" id="ARBA00007103"/>
    </source>
</evidence>
<dbReference type="OrthoDB" id="10259545at2759"/>